<proteinExistence type="predicted"/>
<reference evidence="6 7" key="1">
    <citation type="submission" date="2024-10" db="EMBL/GenBank/DDBJ databases">
        <title>Updated reference genomes for cyclostephanoid diatoms.</title>
        <authorList>
            <person name="Roberts W.R."/>
            <person name="Alverson A.J."/>
        </authorList>
    </citation>
    <scope>NUCLEOTIDE SEQUENCE [LARGE SCALE GENOMIC DNA]</scope>
    <source>
        <strain evidence="6 7">AJA228-03</strain>
    </source>
</reference>
<dbReference type="Proteomes" id="UP001530377">
    <property type="component" value="Unassembled WGS sequence"/>
</dbReference>
<evidence type="ECO:0000256" key="2">
    <source>
        <dbReference type="ARBA" id="ARBA00022692"/>
    </source>
</evidence>
<name>A0ABD3R168_9STRA</name>
<evidence type="ECO:0000313" key="6">
    <source>
        <dbReference type="EMBL" id="KAL3806313.1"/>
    </source>
</evidence>
<dbReference type="InterPro" id="IPR023395">
    <property type="entry name" value="MCP_dom_sf"/>
</dbReference>
<dbReference type="EMBL" id="JALLPB020000837">
    <property type="protein sequence ID" value="KAL3806313.1"/>
    <property type="molecule type" value="Genomic_DNA"/>
</dbReference>
<evidence type="ECO:0000256" key="4">
    <source>
        <dbReference type="SAM" id="MobiDB-lite"/>
    </source>
</evidence>
<accession>A0ABD3R168</accession>
<evidence type="ECO:0000256" key="3">
    <source>
        <dbReference type="ARBA" id="ARBA00023136"/>
    </source>
</evidence>
<evidence type="ECO:0000313" key="7">
    <source>
        <dbReference type="Proteomes" id="UP001530377"/>
    </source>
</evidence>
<organism evidence="6 7">
    <name type="scientific">Cyclostephanos tholiformis</name>
    <dbReference type="NCBI Taxonomy" id="382380"/>
    <lineage>
        <taxon>Eukaryota</taxon>
        <taxon>Sar</taxon>
        <taxon>Stramenopiles</taxon>
        <taxon>Ochrophyta</taxon>
        <taxon>Bacillariophyta</taxon>
        <taxon>Coscinodiscophyceae</taxon>
        <taxon>Thalassiosirophycidae</taxon>
        <taxon>Stephanodiscales</taxon>
        <taxon>Stephanodiscaceae</taxon>
        <taxon>Cyclostephanos</taxon>
    </lineage>
</organism>
<dbReference type="GO" id="GO:0016020">
    <property type="term" value="C:membrane"/>
    <property type="evidence" value="ECO:0007669"/>
    <property type="project" value="UniProtKB-SubCell"/>
</dbReference>
<feature type="transmembrane region" description="Helical" evidence="5">
    <location>
        <begin position="72"/>
        <end position="91"/>
    </location>
</feature>
<dbReference type="PANTHER" id="PTHR47567">
    <property type="entry name" value="MITOCHONDRIAL SUBSTRATE/SOLUTE CARRIER"/>
    <property type="match status" value="1"/>
</dbReference>
<keyword evidence="3 5" id="KW-0472">Membrane</keyword>
<evidence type="ECO:0000256" key="1">
    <source>
        <dbReference type="ARBA" id="ARBA00004141"/>
    </source>
</evidence>
<feature type="transmembrane region" description="Helical" evidence="5">
    <location>
        <begin position="204"/>
        <end position="225"/>
    </location>
</feature>
<protein>
    <submittedName>
        <fullName evidence="6">Uncharacterized protein</fullName>
    </submittedName>
</protein>
<evidence type="ECO:0000256" key="5">
    <source>
        <dbReference type="SAM" id="Phobius"/>
    </source>
</evidence>
<dbReference type="SUPFAM" id="SSF103506">
    <property type="entry name" value="Mitochondrial carrier"/>
    <property type="match status" value="1"/>
</dbReference>
<gene>
    <name evidence="6" type="ORF">ACHAXA_007940</name>
</gene>
<dbReference type="AlphaFoldDB" id="A0ABD3R168"/>
<comment type="caution">
    <text evidence="6">The sequence shown here is derived from an EMBL/GenBank/DDBJ whole genome shotgun (WGS) entry which is preliminary data.</text>
</comment>
<feature type="region of interest" description="Disordered" evidence="4">
    <location>
        <begin position="100"/>
        <end position="130"/>
    </location>
</feature>
<keyword evidence="5" id="KW-1133">Transmembrane helix</keyword>
<comment type="subcellular location">
    <subcellularLocation>
        <location evidence="1">Membrane</location>
        <topology evidence="1">Multi-pass membrane protein</topology>
    </subcellularLocation>
</comment>
<dbReference type="Gene3D" id="1.50.40.10">
    <property type="entry name" value="Mitochondrial carrier domain"/>
    <property type="match status" value="1"/>
</dbReference>
<dbReference type="Pfam" id="PF00153">
    <property type="entry name" value="Mito_carr"/>
    <property type="match status" value="1"/>
</dbReference>
<keyword evidence="7" id="KW-1185">Reference proteome</keyword>
<feature type="region of interest" description="Disordered" evidence="4">
    <location>
        <begin position="52"/>
        <end position="72"/>
    </location>
</feature>
<keyword evidence="2 5" id="KW-0812">Transmembrane</keyword>
<dbReference type="InterPro" id="IPR018108">
    <property type="entry name" value="MCP_transmembrane"/>
</dbReference>
<sequence>MDRGVGVGNDNDIVDVVVSAASASASKCSLRRRRRPHSSGMTTTTTTMTMMIRATRRRDGSSPSSRRSRRQMSAPVMAAMMLLAAVLAFVVRGAGGSDDGGEEYAIYPTTTMRDGTADDDDRDLGGRGGGGGVVVGVVSSTYRGRALPPPLDGGDEGARYVDEDVRSRTLRIGEGEGGGGVDLGWMRTRGGSGGKIFRKAFNRALGGGLPGAIAGIVQVLSMMWVRTVINYQYRYGSSFTQALGALYGMGGIPRLYSGVSFALIQAPLSRFVSTAANDGVGELLKDLDWGPGREVIVASFVVGFFRMMLMPIDTCKTVLQIENEVGLSRLLSKVREGQVHLLYSGALANAASSFIGHYPWFYTYNLLSRDVRLAALVPWDACRNALIGFVSSVVSDTVANFMRVIKTSKQALGSTTMSSSSATYADTIRVIIAVDGWRGLFGRGLKTRILGNALQSILFTVIWRSLSERWKRKEEKEDSNIDKK</sequence>
<dbReference type="PANTHER" id="PTHR47567:SF1">
    <property type="entry name" value="NAD-DEPENDENT EPIMERASE_DEHYDRATASE DOMAIN-CONTAINING PROTEIN"/>
    <property type="match status" value="1"/>
</dbReference>